<dbReference type="RefSeq" id="WP_009902575.1">
    <property type="nucleotide sequence ID" value="NZ_AP031492.1"/>
</dbReference>
<name>A0A031WBA8_CLODI</name>
<dbReference type="InterPro" id="IPR052698">
    <property type="entry name" value="MoCofactor_Util/Proc"/>
</dbReference>
<reference evidence="3" key="1">
    <citation type="submission" date="2014-07" db="EMBL/GenBank/DDBJ databases">
        <authorList>
            <person name="Monot Marc"/>
        </authorList>
    </citation>
    <scope>NUCLEOTIDE SEQUENCE</scope>
    <source>
        <strain evidence="5">7032989</strain>
        <strain evidence="4">7032994</strain>
    </source>
</reference>
<dbReference type="EMBL" id="LK932396">
    <property type="protein sequence ID" value="CDS86695.1"/>
    <property type="molecule type" value="Genomic_DNA"/>
</dbReference>
<dbReference type="Pfam" id="PF13478">
    <property type="entry name" value="XdhC_C"/>
    <property type="match status" value="1"/>
</dbReference>
<dbReference type="GeneID" id="66353971"/>
<evidence type="ECO:0000259" key="2">
    <source>
        <dbReference type="Pfam" id="PF13478"/>
    </source>
</evidence>
<evidence type="ECO:0000313" key="9">
    <source>
        <dbReference type="Proteomes" id="UP000189137"/>
    </source>
</evidence>
<gene>
    <name evidence="5" type="ORF">BN1095_340328</name>
    <name evidence="3" type="ORF">BN1096_350038</name>
    <name evidence="4" type="ORF">BN1097_580041</name>
    <name evidence="6" type="ORF">KRM00_001146</name>
    <name evidence="8" type="ORF">SAMEA1402399_03425</name>
    <name evidence="7" type="ORF">SAMEA3375112_00474</name>
</gene>
<reference evidence="7 9" key="2">
    <citation type="submission" date="2017-02" db="EMBL/GenBank/DDBJ databases">
        <authorList>
            <consortium name="Pathogen Informatics"/>
        </authorList>
    </citation>
    <scope>NUCLEOTIDE SEQUENCE [LARGE SCALE GENOMIC DNA]</scope>
    <source>
        <strain evidence="10">clo34</strain>
        <strain evidence="8">Clo34</strain>
        <strain evidence="7 9">VRECD0157</strain>
    </source>
</reference>
<dbReference type="EMBL" id="LK933005">
    <property type="protein sequence ID" value="CDT22968.1"/>
    <property type="molecule type" value="Genomic_DNA"/>
</dbReference>
<dbReference type="PATRIC" id="fig|1496.1373.peg.2032"/>
<evidence type="ECO:0000313" key="8">
    <source>
        <dbReference type="EMBL" id="VFD35182.1"/>
    </source>
</evidence>
<feature type="domain" description="XdhC- CoxI" evidence="1">
    <location>
        <begin position="11"/>
        <end position="75"/>
    </location>
</feature>
<dbReference type="AlphaFoldDB" id="A0A031WBA8"/>
<dbReference type="Proteomes" id="UP000189137">
    <property type="component" value="Unassembled WGS sequence"/>
</dbReference>
<evidence type="ECO:0000259" key="1">
    <source>
        <dbReference type="Pfam" id="PF02625"/>
    </source>
</evidence>
<dbReference type="PANTHER" id="PTHR30388">
    <property type="entry name" value="ALDEHYDE OXIDOREDUCTASE MOLYBDENUM COFACTOR ASSEMBLY PROTEIN"/>
    <property type="match status" value="1"/>
</dbReference>
<reference evidence="6" key="4">
    <citation type="submission" date="2021-06" db="EMBL/GenBank/DDBJ databases">
        <authorList>
            <consortium name="NCBI Pathogen Detection Project"/>
        </authorList>
    </citation>
    <scope>NUCLEOTIDE SEQUENCE</scope>
    <source>
        <strain evidence="6">HN1000</strain>
    </source>
</reference>
<protein>
    <submittedName>
        <fullName evidence="3 8">Dehydrogenase</fullName>
    </submittedName>
    <submittedName>
        <fullName evidence="6">Xanthine dehydrogenase accessory factor</fullName>
    </submittedName>
    <submittedName>
        <fullName evidence="7">Xanthine dehydrogenase accessory protein XdhC</fullName>
    </submittedName>
</protein>
<dbReference type="Proteomes" id="UP000878956">
    <property type="component" value="Unassembled WGS sequence"/>
</dbReference>
<proteinExistence type="predicted"/>
<dbReference type="InterPro" id="IPR003777">
    <property type="entry name" value="XdhC_CoxI"/>
</dbReference>
<evidence type="ECO:0000313" key="3">
    <source>
        <dbReference type="EMBL" id="CDS84608.1"/>
    </source>
</evidence>
<reference evidence="6" key="3">
    <citation type="journal article" date="2018" name="Genome Biol.">
        <title>SKESA: strategic k-mer extension for scrupulous assemblies.</title>
        <authorList>
            <person name="Souvorov A."/>
            <person name="Agarwala R."/>
            <person name="Lipman D.J."/>
        </authorList>
    </citation>
    <scope>NUCLEOTIDE SEQUENCE</scope>
    <source>
        <strain evidence="6">HN1000</strain>
    </source>
</reference>
<dbReference type="EMBL" id="LK932486">
    <property type="protein sequence ID" value="CDS84608.1"/>
    <property type="molecule type" value="Genomic_DNA"/>
</dbReference>
<evidence type="ECO:0000313" key="7">
    <source>
        <dbReference type="EMBL" id="SJR86763.1"/>
    </source>
</evidence>
<evidence type="ECO:0000313" key="6">
    <source>
        <dbReference type="EMBL" id="HBH1541679.1"/>
    </source>
</evidence>
<organism evidence="3">
    <name type="scientific">Clostridioides difficile</name>
    <name type="common">Peptoclostridium difficile</name>
    <dbReference type="NCBI Taxonomy" id="1496"/>
    <lineage>
        <taxon>Bacteria</taxon>
        <taxon>Bacillati</taxon>
        <taxon>Bacillota</taxon>
        <taxon>Clostridia</taxon>
        <taxon>Peptostreptococcales</taxon>
        <taxon>Peptostreptococcaceae</taxon>
        <taxon>Clostridioides</taxon>
    </lineage>
</organism>
<dbReference type="EMBL" id="FUPS01000001">
    <property type="protein sequence ID" value="SJR86763.1"/>
    <property type="molecule type" value="Genomic_DNA"/>
</dbReference>
<feature type="domain" description="XdhC Rossmann" evidence="2">
    <location>
        <begin position="124"/>
        <end position="264"/>
    </location>
</feature>
<dbReference type="InterPro" id="IPR027051">
    <property type="entry name" value="XdhC_Rossmann_dom"/>
</dbReference>
<evidence type="ECO:0000313" key="5">
    <source>
        <dbReference type="EMBL" id="CDT22968.1"/>
    </source>
</evidence>
<sequence length="273" mass="30433">MNIYEQAIRLIENNEDFAFATITSHSGSTPRETGAMMIVKNDSTIFGSVGGGSVEAECIKHAINVIKNRESMLYKFTLNKSDVAKLGMICGGTGEIQIDFIDSKLKSNIEKFNKRLKENTSKAYIFGAGHISRDVAVILSLLEFRTVVIDDREEFANHERFPESEVVVLDSFENIPDFPTDENSYIIILTRGHLYDSSALEWALKREAGYIGMIGSRTKIGLTYEKLMKKGFKKEELSKVHAPIGIKLNAQTPAEIAVCIAAELINCRANKEK</sequence>
<evidence type="ECO:0000313" key="4">
    <source>
        <dbReference type="EMBL" id="CDS86695.1"/>
    </source>
</evidence>
<dbReference type="EMBL" id="DAEPXK010000009">
    <property type="protein sequence ID" value="HBH1541679.1"/>
    <property type="molecule type" value="Genomic_DNA"/>
</dbReference>
<dbReference type="Pfam" id="PF02625">
    <property type="entry name" value="XdhC_CoxI"/>
    <property type="match status" value="1"/>
</dbReference>
<dbReference type="PANTHER" id="PTHR30388:SF6">
    <property type="entry name" value="XANTHINE DEHYDROGENASE SUBUNIT A-RELATED"/>
    <property type="match status" value="1"/>
</dbReference>
<evidence type="ECO:0000313" key="10">
    <source>
        <dbReference type="Proteomes" id="UP000411588"/>
    </source>
</evidence>
<dbReference type="KEGG" id="pdf:CD630DERM_15610"/>
<accession>A0A031WBA8</accession>
<dbReference type="Gene3D" id="3.40.50.720">
    <property type="entry name" value="NAD(P)-binding Rossmann-like Domain"/>
    <property type="match status" value="1"/>
</dbReference>
<dbReference type="SMR" id="A0A031WBA8"/>
<dbReference type="EMBL" id="CAADAN010000016">
    <property type="protein sequence ID" value="VFD35182.1"/>
    <property type="molecule type" value="Genomic_DNA"/>
</dbReference>
<dbReference type="Proteomes" id="UP000411588">
    <property type="component" value="Unassembled WGS sequence"/>
</dbReference>